<keyword evidence="2" id="KW-1185">Reference proteome</keyword>
<proteinExistence type="predicted"/>
<dbReference type="EMBL" id="MVHG01000054">
    <property type="protein sequence ID" value="ORA11377.1"/>
    <property type="molecule type" value="Genomic_DNA"/>
</dbReference>
<dbReference type="Proteomes" id="UP000192707">
    <property type="component" value="Unassembled WGS sequence"/>
</dbReference>
<gene>
    <name evidence="1" type="ORF">BST14_18725</name>
</gene>
<comment type="caution">
    <text evidence="1">The sequence shown here is derived from an EMBL/GenBank/DDBJ whole genome shotgun (WGS) entry which is preliminary data.</text>
</comment>
<protein>
    <submittedName>
        <fullName evidence="1">Uncharacterized protein</fullName>
    </submittedName>
</protein>
<dbReference type="RefSeq" id="WP_083065868.1">
    <property type="nucleotide sequence ID" value="NZ_MVHG01000054.1"/>
</dbReference>
<evidence type="ECO:0000313" key="2">
    <source>
        <dbReference type="Proteomes" id="UP000192707"/>
    </source>
</evidence>
<sequence length="131" mass="15011">MTTTETAPLDLLNQLTDDQCRSILRIIQSEVRYNQLKARLAHITLPEGWNTDDCWEECQDTERREIYGPTLGRVTPYVTQRGDGLYENEFVVVIVPEAVAPKMIWEISRSEALDLARKLIATCDEITRVVS</sequence>
<name>A0A1W9ZBJ4_MYCAI</name>
<reference evidence="1 2" key="1">
    <citation type="submission" date="2016-12" db="EMBL/GenBank/DDBJ databases">
        <title>The new phylogeny of genus Mycobacterium.</title>
        <authorList>
            <person name="Tortoli E."/>
            <person name="Trovato A."/>
            <person name="Cirillo D.M."/>
        </authorList>
    </citation>
    <scope>NUCLEOTIDE SEQUENCE [LARGE SCALE GENOMIC DNA]</scope>
    <source>
        <strain evidence="1 2">DSM 45069</strain>
    </source>
</reference>
<organism evidence="1 2">
    <name type="scientific">Mycobacterium arosiense ATCC BAA-1401 = DSM 45069</name>
    <dbReference type="NCBI Taxonomy" id="1265311"/>
    <lineage>
        <taxon>Bacteria</taxon>
        <taxon>Bacillati</taxon>
        <taxon>Actinomycetota</taxon>
        <taxon>Actinomycetes</taxon>
        <taxon>Mycobacteriales</taxon>
        <taxon>Mycobacteriaceae</taxon>
        <taxon>Mycobacterium</taxon>
        <taxon>Mycobacterium avium complex (MAC)</taxon>
    </lineage>
</organism>
<accession>A0A1W9ZBJ4</accession>
<dbReference type="AlphaFoldDB" id="A0A1W9ZBJ4"/>
<evidence type="ECO:0000313" key="1">
    <source>
        <dbReference type="EMBL" id="ORA11377.1"/>
    </source>
</evidence>